<feature type="region of interest" description="Disordered" evidence="4">
    <location>
        <begin position="328"/>
        <end position="355"/>
    </location>
</feature>
<feature type="region of interest" description="Disordered" evidence="4">
    <location>
        <begin position="59"/>
        <end position="99"/>
    </location>
</feature>
<evidence type="ECO:0000256" key="3">
    <source>
        <dbReference type="SAM" id="Coils"/>
    </source>
</evidence>
<dbReference type="GO" id="GO:0005634">
    <property type="term" value="C:nucleus"/>
    <property type="evidence" value="ECO:0007669"/>
    <property type="project" value="UniProtKB-SubCell"/>
</dbReference>
<comment type="subcellular location">
    <subcellularLocation>
        <location evidence="1">Nucleus</location>
    </subcellularLocation>
</comment>
<feature type="compositionally biased region" description="Acidic residues" evidence="4">
    <location>
        <begin position="371"/>
        <end position="382"/>
    </location>
</feature>
<feature type="compositionally biased region" description="Low complexity" evidence="4">
    <location>
        <begin position="59"/>
        <end position="76"/>
    </location>
</feature>
<dbReference type="AlphaFoldDB" id="A0A9P7U0J1"/>
<dbReference type="InterPro" id="IPR012916">
    <property type="entry name" value="RED_N"/>
</dbReference>
<feature type="region of interest" description="Disordered" evidence="4">
    <location>
        <begin position="370"/>
        <end position="465"/>
    </location>
</feature>
<gene>
    <name evidence="6" type="ORF">E4U09_004330</name>
</gene>
<feature type="compositionally biased region" description="Basic residues" evidence="4">
    <location>
        <begin position="550"/>
        <end position="561"/>
    </location>
</feature>
<feature type="domain" description="RED-like N-terminal" evidence="5">
    <location>
        <begin position="134"/>
        <end position="241"/>
    </location>
</feature>
<evidence type="ECO:0000313" key="7">
    <source>
        <dbReference type="Proteomes" id="UP000707071"/>
    </source>
</evidence>
<feature type="coiled-coil region" evidence="3">
    <location>
        <begin position="141"/>
        <end position="175"/>
    </location>
</feature>
<dbReference type="InterPro" id="IPR039896">
    <property type="entry name" value="Red-like"/>
</dbReference>
<name>A0A9P7U0J1_9HYPO</name>
<evidence type="ECO:0000256" key="1">
    <source>
        <dbReference type="ARBA" id="ARBA00004123"/>
    </source>
</evidence>
<feature type="region of interest" description="Disordered" evidence="4">
    <location>
        <begin position="478"/>
        <end position="580"/>
    </location>
</feature>
<reference evidence="6 7" key="1">
    <citation type="journal article" date="2020" name="bioRxiv">
        <title>Whole genome comparisons of ergot fungi reveals the divergence and evolution of species within the genus Claviceps are the result of varying mechanisms driving genome evolution and host range expansion.</title>
        <authorList>
            <person name="Wyka S.A."/>
            <person name="Mondo S.J."/>
            <person name="Liu M."/>
            <person name="Dettman J."/>
            <person name="Nalam V."/>
            <person name="Broders K.D."/>
        </authorList>
    </citation>
    <scope>NUCLEOTIDE SEQUENCE [LARGE SCALE GENOMIC DNA]</scope>
    <source>
        <strain evidence="6 7">Clav52</strain>
    </source>
</reference>
<evidence type="ECO:0000313" key="6">
    <source>
        <dbReference type="EMBL" id="KAG6290603.1"/>
    </source>
</evidence>
<evidence type="ECO:0000256" key="2">
    <source>
        <dbReference type="ARBA" id="ARBA00023242"/>
    </source>
</evidence>
<feature type="compositionally biased region" description="Basic and acidic residues" evidence="4">
    <location>
        <begin position="489"/>
        <end position="501"/>
    </location>
</feature>
<accession>A0A9P7U0J1</accession>
<dbReference type="PANTHER" id="PTHR12765">
    <property type="entry name" value="RED PROTEIN IK FACTOR CYTOKINE IK"/>
    <property type="match status" value="1"/>
</dbReference>
<dbReference type="Pfam" id="PF07808">
    <property type="entry name" value="RED_N"/>
    <property type="match status" value="1"/>
</dbReference>
<comment type="caution">
    <text evidence="6">The sequence shown here is derived from an EMBL/GenBank/DDBJ whole genome shotgun (WGS) entry which is preliminary data.</text>
</comment>
<evidence type="ECO:0000256" key="4">
    <source>
        <dbReference type="SAM" id="MobiDB-lite"/>
    </source>
</evidence>
<protein>
    <recommendedName>
        <fullName evidence="5">RED-like N-terminal domain-containing protein</fullName>
    </recommendedName>
</protein>
<evidence type="ECO:0000259" key="5">
    <source>
        <dbReference type="Pfam" id="PF07808"/>
    </source>
</evidence>
<dbReference type="EMBL" id="SRRH01000349">
    <property type="protein sequence ID" value="KAG6290603.1"/>
    <property type="molecule type" value="Genomic_DNA"/>
</dbReference>
<keyword evidence="2" id="KW-0539">Nucleus</keyword>
<sequence length="580" mass="63957">MHTVCRLQVQHRTLNVASLKFEPDIARNHPAAPAPKRTPPTAGTIMNNEQFRKLMLANSASSKSKHGPSSPSAKPATGSAALGSRQRASIPMTPRSVGGAQADFARQLAERGQAGQPPSKKFKASAPRGVRLGEGYVDRARSREEMQSDEREARLKALEESYRKEEIDKDTYEQSRFQIAGGDLESTHLVKGLDFKLLERIRRGEDVYNEKSAVDTNTTQSEATAGEENVDDEFDELESMDVQAPEKTTTEKKKKGQLSTVVMGKKRTRDQILAELKAARAAAKAAAEPVLGDRFRKIGTTQKLGTRIERDRKGREVLIIVDADGHEKRKVRKIKPGEEEEEAKNDLPMPDKNVAPLGMEIPEQFRKVEEAVAEDDIGDVDIFDQVGDDYNPLAGMDTSDSDSEDDSEKKSPAQTEASSSDKGDKNASIDMPPPPRPQSSTRNYFQDAKTGLISEEAARGPAMSDPAIMAAIKKAATLRRIESDDDAEARENDKKAEERRQKLLQNAARDDVDLDMGFGTSRLEDEEDFEDHKLAAWGDEGGQGGDRGGKPQRKRGPKKRKGDANNVADVLRVMEQRKKS</sequence>
<dbReference type="Proteomes" id="UP000707071">
    <property type="component" value="Unassembled WGS sequence"/>
</dbReference>
<keyword evidence="3" id="KW-0175">Coiled coil</keyword>
<keyword evidence="7" id="KW-1185">Reference proteome</keyword>
<proteinExistence type="predicted"/>
<organism evidence="6 7">
    <name type="scientific">Claviceps aff. purpurea</name>
    <dbReference type="NCBI Taxonomy" id="1967640"/>
    <lineage>
        <taxon>Eukaryota</taxon>
        <taxon>Fungi</taxon>
        <taxon>Dikarya</taxon>
        <taxon>Ascomycota</taxon>
        <taxon>Pezizomycotina</taxon>
        <taxon>Sordariomycetes</taxon>
        <taxon>Hypocreomycetidae</taxon>
        <taxon>Hypocreales</taxon>
        <taxon>Clavicipitaceae</taxon>
        <taxon>Claviceps</taxon>
    </lineage>
</organism>